<keyword evidence="2" id="KW-1003">Cell membrane</keyword>
<evidence type="ECO:0000313" key="8">
    <source>
        <dbReference type="Proteomes" id="UP000005555"/>
    </source>
</evidence>
<organism evidence="7 8">
    <name type="scientific">gamma proteobacterium HTCC2207</name>
    <dbReference type="NCBI Taxonomy" id="314287"/>
    <lineage>
        <taxon>Bacteria</taxon>
        <taxon>Pseudomonadati</taxon>
        <taxon>Pseudomonadota</taxon>
        <taxon>Gammaproteobacteria</taxon>
        <taxon>Cellvibrionales</taxon>
        <taxon>Porticoccaceae</taxon>
        <taxon>SAR92 clade</taxon>
    </lineage>
</organism>
<protein>
    <submittedName>
        <fullName evidence="7">Probable ribonuclease</fullName>
    </submittedName>
</protein>
<keyword evidence="5 6" id="KW-0472">Membrane</keyword>
<dbReference type="InterPro" id="IPR017039">
    <property type="entry name" value="Virul_fac_BrkB"/>
</dbReference>
<dbReference type="OrthoDB" id="9808671at2"/>
<sequence>MVNQLSSTVGSVPRQLAISCQFLVYALRRFLGDGCPQSAAALTYMSLFAIVPMLILMYSMFSLVPAFQELGGQVEEFISPNSYSAVVRRLLST</sequence>
<evidence type="ECO:0000256" key="3">
    <source>
        <dbReference type="ARBA" id="ARBA00022692"/>
    </source>
</evidence>
<dbReference type="PANTHER" id="PTHR30213:SF0">
    <property type="entry name" value="UPF0761 MEMBRANE PROTEIN YIHY"/>
    <property type="match status" value="1"/>
</dbReference>
<evidence type="ECO:0000256" key="4">
    <source>
        <dbReference type="ARBA" id="ARBA00022989"/>
    </source>
</evidence>
<keyword evidence="8" id="KW-1185">Reference proteome</keyword>
<dbReference type="Pfam" id="PF03631">
    <property type="entry name" value="Virul_fac_BrkB"/>
    <property type="match status" value="1"/>
</dbReference>
<reference evidence="7 8" key="1">
    <citation type="submission" date="2006-03" db="EMBL/GenBank/DDBJ databases">
        <authorList>
            <person name="Giovannoni S.J."/>
            <person name="Cho J.-C."/>
            <person name="Ferriera S."/>
            <person name="Johnson J."/>
            <person name="Kravitz S."/>
            <person name="Halpern A."/>
            <person name="Remington K."/>
            <person name="Beeson K."/>
            <person name="Tran B."/>
            <person name="Rogers Y.-H."/>
            <person name="Friedman R."/>
            <person name="Venter J.C."/>
        </authorList>
    </citation>
    <scope>NUCLEOTIDE SEQUENCE [LARGE SCALE GENOMIC DNA]</scope>
    <source>
        <strain evidence="7 8">HTCC2207</strain>
    </source>
</reference>
<dbReference type="AlphaFoldDB" id="Q1YP59"/>
<comment type="caution">
    <text evidence="7">The sequence shown here is derived from an EMBL/GenBank/DDBJ whole genome shotgun (WGS) entry which is preliminary data.</text>
</comment>
<evidence type="ECO:0000256" key="2">
    <source>
        <dbReference type="ARBA" id="ARBA00022475"/>
    </source>
</evidence>
<dbReference type="EMBL" id="AAPI01000012">
    <property type="protein sequence ID" value="EAS45987.1"/>
    <property type="molecule type" value="Genomic_DNA"/>
</dbReference>
<evidence type="ECO:0000313" key="7">
    <source>
        <dbReference type="EMBL" id="EAS45987.1"/>
    </source>
</evidence>
<dbReference type="GO" id="GO:0005886">
    <property type="term" value="C:plasma membrane"/>
    <property type="evidence" value="ECO:0007669"/>
    <property type="project" value="UniProtKB-SubCell"/>
</dbReference>
<proteinExistence type="predicted"/>
<name>Q1YP59_9GAMM</name>
<accession>Q1YP59</accession>
<dbReference type="eggNOG" id="COG1295">
    <property type="taxonomic scope" value="Bacteria"/>
</dbReference>
<evidence type="ECO:0000256" key="1">
    <source>
        <dbReference type="ARBA" id="ARBA00004651"/>
    </source>
</evidence>
<dbReference type="STRING" id="314287.GB2207_07312"/>
<evidence type="ECO:0000256" key="6">
    <source>
        <dbReference type="SAM" id="Phobius"/>
    </source>
</evidence>
<comment type="subcellular location">
    <subcellularLocation>
        <location evidence="1">Cell membrane</location>
        <topology evidence="1">Multi-pass membrane protein</topology>
    </subcellularLocation>
</comment>
<evidence type="ECO:0000256" key="5">
    <source>
        <dbReference type="ARBA" id="ARBA00023136"/>
    </source>
</evidence>
<dbReference type="Proteomes" id="UP000005555">
    <property type="component" value="Unassembled WGS sequence"/>
</dbReference>
<keyword evidence="3 6" id="KW-0812">Transmembrane</keyword>
<feature type="transmembrane region" description="Helical" evidence="6">
    <location>
        <begin position="39"/>
        <end position="61"/>
    </location>
</feature>
<feature type="transmembrane region" description="Helical" evidence="6">
    <location>
        <begin position="12"/>
        <end position="27"/>
    </location>
</feature>
<dbReference type="HOGENOM" id="CLU_2395474_0_0_6"/>
<gene>
    <name evidence="7" type="ORF">GB2207_07312</name>
</gene>
<keyword evidence="4 6" id="KW-1133">Transmembrane helix</keyword>
<dbReference type="PANTHER" id="PTHR30213">
    <property type="entry name" value="INNER MEMBRANE PROTEIN YHJD"/>
    <property type="match status" value="1"/>
</dbReference>